<organism evidence="10 11">
    <name type="scientific">Asparagus officinalis</name>
    <name type="common">Garden asparagus</name>
    <dbReference type="NCBI Taxonomy" id="4686"/>
    <lineage>
        <taxon>Eukaryota</taxon>
        <taxon>Viridiplantae</taxon>
        <taxon>Streptophyta</taxon>
        <taxon>Embryophyta</taxon>
        <taxon>Tracheophyta</taxon>
        <taxon>Spermatophyta</taxon>
        <taxon>Magnoliopsida</taxon>
        <taxon>Liliopsida</taxon>
        <taxon>Asparagales</taxon>
        <taxon>Asparagaceae</taxon>
        <taxon>Asparagoideae</taxon>
        <taxon>Asparagus</taxon>
    </lineage>
</organism>
<dbReference type="InterPro" id="IPR001005">
    <property type="entry name" value="SANT/Myb"/>
</dbReference>
<feature type="compositionally biased region" description="Polar residues" evidence="6">
    <location>
        <begin position="287"/>
        <end position="296"/>
    </location>
</feature>
<feature type="region of interest" description="Disordered" evidence="6">
    <location>
        <begin position="255"/>
        <end position="336"/>
    </location>
</feature>
<keyword evidence="2" id="KW-0805">Transcription regulation</keyword>
<evidence type="ECO:0000313" key="10">
    <source>
        <dbReference type="EMBL" id="ONK79749.1"/>
    </source>
</evidence>
<dbReference type="NCBIfam" id="TIGR01557">
    <property type="entry name" value="myb_SHAQKYF"/>
    <property type="match status" value="1"/>
</dbReference>
<evidence type="ECO:0000256" key="5">
    <source>
        <dbReference type="ARBA" id="ARBA00023242"/>
    </source>
</evidence>
<accession>A0A5P1FRY5</accession>
<keyword evidence="3" id="KW-0238">DNA-binding</keyword>
<keyword evidence="4" id="KW-0804">Transcription</keyword>
<dbReference type="InterPro" id="IPR017930">
    <property type="entry name" value="Myb_dom"/>
</dbReference>
<dbReference type="PANTHER" id="PTHR44191:SF21">
    <property type="entry name" value="TRANSCRIPTION FACTOR SRM1"/>
    <property type="match status" value="1"/>
</dbReference>
<keyword evidence="5" id="KW-0539">Nucleus</keyword>
<protein>
    <submittedName>
        <fullName evidence="10">Uncharacterized protein</fullName>
    </submittedName>
</protein>
<dbReference type="InterPro" id="IPR006447">
    <property type="entry name" value="Myb_dom_plants"/>
</dbReference>
<dbReference type="AlphaFoldDB" id="A0A5P1FRY5"/>
<dbReference type="GO" id="GO:0006355">
    <property type="term" value="P:regulation of DNA-templated transcription"/>
    <property type="evidence" value="ECO:0007669"/>
    <property type="project" value="UniProtKB-ARBA"/>
</dbReference>
<dbReference type="EMBL" id="CM007381">
    <property type="protein sequence ID" value="ONK79749.1"/>
    <property type="molecule type" value="Genomic_DNA"/>
</dbReference>
<feature type="region of interest" description="Disordered" evidence="6">
    <location>
        <begin position="387"/>
        <end position="411"/>
    </location>
</feature>
<dbReference type="Gramene" id="ONK79749">
    <property type="protein sequence ID" value="ONK79749"/>
    <property type="gene ID" value="A4U43_C01F9680"/>
</dbReference>
<evidence type="ECO:0000259" key="7">
    <source>
        <dbReference type="PROSITE" id="PS50090"/>
    </source>
</evidence>
<dbReference type="SMART" id="SM00717">
    <property type="entry name" value="SANT"/>
    <property type="match status" value="2"/>
</dbReference>
<proteinExistence type="predicted"/>
<dbReference type="GO" id="GO:0009751">
    <property type="term" value="P:response to salicylic acid"/>
    <property type="evidence" value="ECO:0007669"/>
    <property type="project" value="TreeGrafter"/>
</dbReference>
<evidence type="ECO:0000256" key="3">
    <source>
        <dbReference type="ARBA" id="ARBA00023125"/>
    </source>
</evidence>
<dbReference type="GO" id="GO:0003677">
    <property type="term" value="F:DNA binding"/>
    <property type="evidence" value="ECO:0007669"/>
    <property type="project" value="UniProtKB-KW"/>
</dbReference>
<evidence type="ECO:0000256" key="1">
    <source>
        <dbReference type="ARBA" id="ARBA00004123"/>
    </source>
</evidence>
<dbReference type="GO" id="GO:0009739">
    <property type="term" value="P:response to gibberellin"/>
    <property type="evidence" value="ECO:0007669"/>
    <property type="project" value="UniProtKB-ARBA"/>
</dbReference>
<gene>
    <name evidence="10" type="ORF">A4U43_C01F9680</name>
</gene>
<evidence type="ECO:0000259" key="8">
    <source>
        <dbReference type="PROSITE" id="PS51293"/>
    </source>
</evidence>
<dbReference type="PROSITE" id="PS51294">
    <property type="entry name" value="HTH_MYB"/>
    <property type="match status" value="1"/>
</dbReference>
<dbReference type="GO" id="GO:0009744">
    <property type="term" value="P:response to sucrose"/>
    <property type="evidence" value="ECO:0007669"/>
    <property type="project" value="UniProtKB-ARBA"/>
</dbReference>
<dbReference type="PANTHER" id="PTHR44191">
    <property type="entry name" value="TRANSCRIPTION FACTOR KUA1"/>
    <property type="match status" value="1"/>
</dbReference>
<dbReference type="FunFam" id="1.10.10.60:FF:000009">
    <property type="entry name" value="transcription factor MYB1R1"/>
    <property type="match status" value="1"/>
</dbReference>
<dbReference type="InterPro" id="IPR017884">
    <property type="entry name" value="SANT_dom"/>
</dbReference>
<evidence type="ECO:0000256" key="2">
    <source>
        <dbReference type="ARBA" id="ARBA00023015"/>
    </source>
</evidence>
<feature type="domain" description="HTH myb-type" evidence="9">
    <location>
        <begin position="196"/>
        <end position="252"/>
    </location>
</feature>
<dbReference type="CDD" id="cd00167">
    <property type="entry name" value="SANT"/>
    <property type="match status" value="1"/>
</dbReference>
<dbReference type="PROSITE" id="PS50090">
    <property type="entry name" value="MYB_LIKE"/>
    <property type="match status" value="1"/>
</dbReference>
<dbReference type="PROSITE" id="PS51293">
    <property type="entry name" value="SANT"/>
    <property type="match status" value="1"/>
</dbReference>
<dbReference type="InterPro" id="IPR009057">
    <property type="entry name" value="Homeodomain-like_sf"/>
</dbReference>
<evidence type="ECO:0000256" key="6">
    <source>
        <dbReference type="SAM" id="MobiDB-lite"/>
    </source>
</evidence>
<dbReference type="Proteomes" id="UP000243459">
    <property type="component" value="Chromosome 1"/>
</dbReference>
<dbReference type="InterPro" id="IPR052245">
    <property type="entry name" value="Plant_Stress_Dev_TF"/>
</dbReference>
<dbReference type="GO" id="GO:0005634">
    <property type="term" value="C:nucleus"/>
    <property type="evidence" value="ECO:0007669"/>
    <property type="project" value="UniProtKB-SubCell"/>
</dbReference>
<feature type="domain" description="Myb-like" evidence="7">
    <location>
        <begin position="196"/>
        <end position="248"/>
    </location>
</feature>
<dbReference type="SUPFAM" id="SSF46689">
    <property type="entry name" value="Homeodomain-like"/>
    <property type="match status" value="2"/>
</dbReference>
<evidence type="ECO:0000256" key="4">
    <source>
        <dbReference type="ARBA" id="ARBA00023163"/>
    </source>
</evidence>
<comment type="subcellular location">
    <subcellularLocation>
        <location evidence="1">Nucleus</location>
    </subcellularLocation>
</comment>
<reference evidence="11" key="1">
    <citation type="journal article" date="2017" name="Nat. Commun.">
        <title>The asparagus genome sheds light on the origin and evolution of a young Y chromosome.</title>
        <authorList>
            <person name="Harkess A."/>
            <person name="Zhou J."/>
            <person name="Xu C."/>
            <person name="Bowers J.E."/>
            <person name="Van der Hulst R."/>
            <person name="Ayyampalayam S."/>
            <person name="Mercati F."/>
            <person name="Riccardi P."/>
            <person name="McKain M.R."/>
            <person name="Kakrana A."/>
            <person name="Tang H."/>
            <person name="Ray J."/>
            <person name="Groenendijk J."/>
            <person name="Arikit S."/>
            <person name="Mathioni S.M."/>
            <person name="Nakano M."/>
            <person name="Shan H."/>
            <person name="Telgmann-Rauber A."/>
            <person name="Kanno A."/>
            <person name="Yue Z."/>
            <person name="Chen H."/>
            <person name="Li W."/>
            <person name="Chen Y."/>
            <person name="Xu X."/>
            <person name="Zhang Y."/>
            <person name="Luo S."/>
            <person name="Chen H."/>
            <person name="Gao J."/>
            <person name="Mao Z."/>
            <person name="Pires J.C."/>
            <person name="Luo M."/>
            <person name="Kudrna D."/>
            <person name="Wing R.A."/>
            <person name="Meyers B.C."/>
            <person name="Yi K."/>
            <person name="Kong H."/>
            <person name="Lavrijsen P."/>
            <person name="Sunseri F."/>
            <person name="Falavigna A."/>
            <person name="Ye Y."/>
            <person name="Leebens-Mack J.H."/>
            <person name="Chen G."/>
        </authorList>
    </citation>
    <scope>NUCLEOTIDE SEQUENCE [LARGE SCALE GENOMIC DNA]</scope>
    <source>
        <strain evidence="11">cv. DH0086</strain>
    </source>
</reference>
<evidence type="ECO:0000259" key="9">
    <source>
        <dbReference type="PROSITE" id="PS51294"/>
    </source>
</evidence>
<feature type="compositionally biased region" description="Low complexity" evidence="6">
    <location>
        <begin position="396"/>
        <end position="411"/>
    </location>
</feature>
<dbReference type="Gene3D" id="1.10.10.60">
    <property type="entry name" value="Homeodomain-like"/>
    <property type="match status" value="2"/>
</dbReference>
<dbReference type="Pfam" id="PF00249">
    <property type="entry name" value="Myb_DNA-binding"/>
    <property type="match status" value="1"/>
</dbReference>
<feature type="domain" description="SANT" evidence="8">
    <location>
        <begin position="204"/>
        <end position="252"/>
    </location>
</feature>
<name>A0A5P1FRY5_ASPOF</name>
<keyword evidence="11" id="KW-1185">Reference proteome</keyword>
<sequence length="411" mass="45526">MSNSGISTSTMHMETSHIDLDDLKVGLLYDEVALQNVLNMTADGTKEEREMWRRKMSAVDAPFIEVLDIFETGGTGGMSKDSVNKLEKNMDSGNVNESDHMDEAEEGGDVWNWDMNKKFENAFATYCNGISDHWDRIAKELGVDVEDVKKHYRLLVEDIDAIEDDRVPLPSYLDDEVAEAGAHGKKGGDGKGRAEQERRKGIAWTEEEHRLFLLGLEKYGKGDWRSISRNFVVSRTPTQVASHAQKYFIRLTSGTKDKRRSSIHDITSVNPTGEKVGPITGQYVPSPAQQTHQTPAGSPRVPTGQYVPSPAQQTHQTPAGSPRVPSGPAIGRPVVGPHAVGTPVNYPLPPNSVAPPLVYRMPAPVTSNQVENAYPEQHMENAYPEIQMENAHPETPTKNTKNTFSKSNKRR</sequence>
<feature type="compositionally biased region" description="Polar residues" evidence="6">
    <location>
        <begin position="310"/>
        <end position="319"/>
    </location>
</feature>
<evidence type="ECO:0000313" key="11">
    <source>
        <dbReference type="Proteomes" id="UP000243459"/>
    </source>
</evidence>